<dbReference type="AlphaFoldDB" id="A0A853EJC5"/>
<evidence type="ECO:0000313" key="4">
    <source>
        <dbReference type="Proteomes" id="UP000572528"/>
    </source>
</evidence>
<organism evidence="3 4">
    <name type="scientific">Actinomyces bowdenii</name>
    <dbReference type="NCBI Taxonomy" id="131109"/>
    <lineage>
        <taxon>Bacteria</taxon>
        <taxon>Bacillati</taxon>
        <taxon>Actinomycetota</taxon>
        <taxon>Actinomycetes</taxon>
        <taxon>Actinomycetales</taxon>
        <taxon>Actinomycetaceae</taxon>
        <taxon>Actinomyces</taxon>
    </lineage>
</organism>
<feature type="domain" description="FHA" evidence="2">
    <location>
        <begin position="78"/>
        <end position="134"/>
    </location>
</feature>
<dbReference type="EMBL" id="JACBXV010000092">
    <property type="protein sequence ID" value="NYS69369.1"/>
    <property type="molecule type" value="Genomic_DNA"/>
</dbReference>
<accession>A0A853EJC5</accession>
<dbReference type="Gene3D" id="2.60.200.20">
    <property type="match status" value="1"/>
</dbReference>
<dbReference type="PROSITE" id="PS50006">
    <property type="entry name" value="FHA_DOMAIN"/>
    <property type="match status" value="1"/>
</dbReference>
<reference evidence="3 4" key="1">
    <citation type="submission" date="2020-07" db="EMBL/GenBank/DDBJ databases">
        <title>MOT database genomes.</title>
        <authorList>
            <person name="Joseph S."/>
            <person name="Aduse-Opoku J."/>
            <person name="Hashim A."/>
            <person name="Wade W."/>
            <person name="Curtis M."/>
        </authorList>
    </citation>
    <scope>NUCLEOTIDE SEQUENCE [LARGE SCALE GENOMIC DNA]</scope>
    <source>
        <strain evidence="3 4">WMus004</strain>
    </source>
</reference>
<dbReference type="SUPFAM" id="SSF49879">
    <property type="entry name" value="SMAD/FHA domain"/>
    <property type="match status" value="1"/>
</dbReference>
<name>A0A853EJC5_9ACTO</name>
<dbReference type="Proteomes" id="UP000572528">
    <property type="component" value="Unassembled WGS sequence"/>
</dbReference>
<comment type="caution">
    <text evidence="3">The sequence shown here is derived from an EMBL/GenBank/DDBJ whole genome shotgun (WGS) entry which is preliminary data.</text>
</comment>
<dbReference type="Pfam" id="PF00498">
    <property type="entry name" value="FHA"/>
    <property type="match status" value="1"/>
</dbReference>
<gene>
    <name evidence="3" type="ORF">HZZ05_07535</name>
</gene>
<dbReference type="InterPro" id="IPR000253">
    <property type="entry name" value="FHA_dom"/>
</dbReference>
<keyword evidence="1" id="KW-0597">Phosphoprotein</keyword>
<proteinExistence type="predicted"/>
<dbReference type="InterPro" id="IPR008984">
    <property type="entry name" value="SMAD_FHA_dom_sf"/>
</dbReference>
<sequence>EGEAGRSTTVIPAALAALGAAPIVLASLCPRGHANPPDLGQCVRCGHALRGDFRQVPRPVLVTLSISSGEEVPVAGDIVVGRAPQPPVGADAHLVALVSVPSTTHLVSRSHLIFTTAEWNVFVQDLGSSNGTVLARPGHAAVLLPPYVPTPLLVGDLLDVGDGVTIHVEAPR</sequence>
<evidence type="ECO:0000259" key="2">
    <source>
        <dbReference type="PROSITE" id="PS50006"/>
    </source>
</evidence>
<dbReference type="RefSeq" id="WP_179900652.1">
    <property type="nucleotide sequence ID" value="NZ_JACBXV010000092.1"/>
</dbReference>
<evidence type="ECO:0000256" key="1">
    <source>
        <dbReference type="ARBA" id="ARBA00022553"/>
    </source>
</evidence>
<protein>
    <submittedName>
        <fullName evidence="3">FHA domain-containing protein</fullName>
    </submittedName>
</protein>
<evidence type="ECO:0000313" key="3">
    <source>
        <dbReference type="EMBL" id="NYS69369.1"/>
    </source>
</evidence>
<feature type="non-terminal residue" evidence="3">
    <location>
        <position position="1"/>
    </location>
</feature>